<evidence type="ECO:0000256" key="1">
    <source>
        <dbReference type="ARBA" id="ARBA00007031"/>
    </source>
</evidence>
<name>A0ABU7TRK8_9HYPH</name>
<dbReference type="RefSeq" id="WP_331302815.1">
    <property type="nucleotide sequence ID" value="NZ_MLCA01000009.1"/>
</dbReference>
<reference evidence="2 3" key="1">
    <citation type="journal article" date="2012" name="Genet. Mol. Biol.">
        <title>Analysis of 16S rRNA and mxaF genes revealing insights into Methylobacterium niche-specific plant association.</title>
        <authorList>
            <person name="Dourado M.N."/>
            <person name="Andreote F.D."/>
            <person name="Dini-Andreote F."/>
            <person name="Conti R."/>
            <person name="Araujo J.M."/>
            <person name="Araujo W.L."/>
        </authorList>
    </citation>
    <scope>NUCLEOTIDE SEQUENCE [LARGE SCALE GENOMIC DNA]</scope>
    <source>
        <strain evidence="2 3">TC3-10</strain>
    </source>
</reference>
<evidence type="ECO:0000313" key="2">
    <source>
        <dbReference type="EMBL" id="MEE7492288.1"/>
    </source>
</evidence>
<dbReference type="InterPro" id="IPR041920">
    <property type="entry name" value="ROS/MUCR_sf"/>
</dbReference>
<protein>
    <submittedName>
        <fullName evidence="2">MucR family transcriptional regulator</fullName>
    </submittedName>
</protein>
<proteinExistence type="inferred from homology"/>
<evidence type="ECO:0000313" key="3">
    <source>
        <dbReference type="Proteomes" id="UP001355206"/>
    </source>
</evidence>
<dbReference type="Pfam" id="PF05443">
    <property type="entry name" value="ROS_MUCR"/>
    <property type="match status" value="1"/>
</dbReference>
<sequence>MPASSMDRGKISWLVCKIVAAYVSNNAVPASDLPAFIDRMHDAIKGFSSGDATGLTAGSRPSATEIRTSVQEEGIVSFIDGKAYKTLKRHLTAHGLHPQSYRERYGLPADYPMVAPDYARRRSALARQIGLGQPGALADRAQEKRRAA</sequence>
<keyword evidence="3" id="KW-1185">Reference proteome</keyword>
<organism evidence="2 3">
    <name type="scientific">Methylobacterium oryzae</name>
    <dbReference type="NCBI Taxonomy" id="334852"/>
    <lineage>
        <taxon>Bacteria</taxon>
        <taxon>Pseudomonadati</taxon>
        <taxon>Pseudomonadota</taxon>
        <taxon>Alphaproteobacteria</taxon>
        <taxon>Hyphomicrobiales</taxon>
        <taxon>Methylobacteriaceae</taxon>
        <taxon>Methylobacterium</taxon>
    </lineage>
</organism>
<comment type="similarity">
    <text evidence="1">Belongs to the ros/MucR family.</text>
</comment>
<dbReference type="Gene3D" id="1.10.10.1550">
    <property type="entry name" value="ROS/MUCR transcriptional regulator protein"/>
    <property type="match status" value="1"/>
</dbReference>
<dbReference type="Proteomes" id="UP001355206">
    <property type="component" value="Unassembled WGS sequence"/>
</dbReference>
<dbReference type="EMBL" id="MLCA01000009">
    <property type="protein sequence ID" value="MEE7492288.1"/>
    <property type="molecule type" value="Genomic_DNA"/>
</dbReference>
<dbReference type="InterPro" id="IPR008807">
    <property type="entry name" value="ROS_MUCR"/>
</dbReference>
<accession>A0ABU7TRK8</accession>
<gene>
    <name evidence="2" type="ORF">MOTC310_18125</name>
</gene>
<comment type="caution">
    <text evidence="2">The sequence shown here is derived from an EMBL/GenBank/DDBJ whole genome shotgun (WGS) entry which is preliminary data.</text>
</comment>